<dbReference type="EMBL" id="FRDL01000007">
    <property type="protein sequence ID" value="SHN70790.1"/>
    <property type="molecule type" value="Genomic_DNA"/>
</dbReference>
<feature type="domain" description="Methyltransferase small" evidence="3">
    <location>
        <begin position="36"/>
        <end position="170"/>
    </location>
</feature>
<evidence type="ECO:0000313" key="4">
    <source>
        <dbReference type="EMBL" id="SHN70790.1"/>
    </source>
</evidence>
<dbReference type="GO" id="GO:0008757">
    <property type="term" value="F:S-adenosylmethionine-dependent methyltransferase activity"/>
    <property type="evidence" value="ECO:0007669"/>
    <property type="project" value="UniProtKB-ARBA"/>
</dbReference>
<dbReference type="InterPro" id="IPR007848">
    <property type="entry name" value="Small_mtfrase_dom"/>
</dbReference>
<dbReference type="STRING" id="1189325.SAMN04488119_10725"/>
<dbReference type="OrthoDB" id="5489421at2"/>
<sequence>MTGEAAFEVTEDLLLGGRVRLAQPRGGYRAATDPVLLAAACPARPGERVLDLGCGVGAAALCLHARAPGVELHGLELQPAYAALARRNAARNGAALTVHEGDVLRMPEALRALQFDHVIANPPWFAHGAASEAADPGRDAAHREGGAALEDWIDAALRRLRPRGRLTLIHRAERLPRLLAALEGRAGDMRVLPLAGRGGRPAKRVIVAARKGARGPFALLAPFVLHAGPRHERDADDFSAEAARVLRDAAPLPLDPGPERGGARNI</sequence>
<accession>A0A1M7TJ97</accession>
<dbReference type="RefSeq" id="WP_072747661.1">
    <property type="nucleotide sequence ID" value="NZ_FOHL01000007.1"/>
</dbReference>
<keyword evidence="2" id="KW-0949">S-adenosyl-L-methionine</keyword>
<dbReference type="InterPro" id="IPR029063">
    <property type="entry name" value="SAM-dependent_MTases_sf"/>
</dbReference>
<dbReference type="InterPro" id="IPR002052">
    <property type="entry name" value="DNA_methylase_N6_adenine_CS"/>
</dbReference>
<name>A0A1M7TJ97_9RHOB</name>
<dbReference type="InterPro" id="IPR050210">
    <property type="entry name" value="tRNA_Adenine-N(6)_MTase"/>
</dbReference>
<evidence type="ECO:0000256" key="1">
    <source>
        <dbReference type="ARBA" id="ARBA00022603"/>
    </source>
</evidence>
<dbReference type="GO" id="GO:0003676">
    <property type="term" value="F:nucleic acid binding"/>
    <property type="evidence" value="ECO:0007669"/>
    <property type="project" value="InterPro"/>
</dbReference>
<keyword evidence="1 4" id="KW-0489">Methyltransferase</keyword>
<proteinExistence type="predicted"/>
<dbReference type="Proteomes" id="UP000184066">
    <property type="component" value="Unassembled WGS sequence"/>
</dbReference>
<keyword evidence="5" id="KW-1185">Reference proteome</keyword>
<gene>
    <name evidence="4" type="ORF">SAMN05216200_10724</name>
</gene>
<dbReference type="PANTHER" id="PTHR47739:SF1">
    <property type="entry name" value="TRNA1(VAL) (ADENINE(37)-N6)-METHYLTRANSFERASE"/>
    <property type="match status" value="1"/>
</dbReference>
<dbReference type="Pfam" id="PF05175">
    <property type="entry name" value="MTS"/>
    <property type="match status" value="1"/>
</dbReference>
<dbReference type="GO" id="GO:0032259">
    <property type="term" value="P:methylation"/>
    <property type="evidence" value="ECO:0007669"/>
    <property type="project" value="UniProtKB-KW"/>
</dbReference>
<protein>
    <submittedName>
        <fullName evidence="4">tRNA1(Val) A37 N6-methylase TrmN6</fullName>
    </submittedName>
</protein>
<reference evidence="4 5" key="1">
    <citation type="submission" date="2016-12" db="EMBL/GenBank/DDBJ databases">
        <authorList>
            <person name="Song W.-J."/>
            <person name="Kurnit D.M."/>
        </authorList>
    </citation>
    <scope>NUCLEOTIDE SEQUENCE [LARGE SCALE GENOMIC DNA]</scope>
    <source>
        <strain evidence="4 5">CGMCC 1.10808</strain>
    </source>
</reference>
<dbReference type="AlphaFoldDB" id="A0A1M7TJ97"/>
<dbReference type="GO" id="GO:0008170">
    <property type="term" value="F:N-methyltransferase activity"/>
    <property type="evidence" value="ECO:0007669"/>
    <property type="project" value="UniProtKB-ARBA"/>
</dbReference>
<evidence type="ECO:0000313" key="5">
    <source>
        <dbReference type="Proteomes" id="UP000184066"/>
    </source>
</evidence>
<dbReference type="PANTHER" id="PTHR47739">
    <property type="entry name" value="TRNA1(VAL) (ADENINE(37)-N6)-METHYLTRANSFERASE"/>
    <property type="match status" value="1"/>
</dbReference>
<dbReference type="Gene3D" id="3.40.50.150">
    <property type="entry name" value="Vaccinia Virus protein VP39"/>
    <property type="match status" value="1"/>
</dbReference>
<dbReference type="PROSITE" id="PS00092">
    <property type="entry name" value="N6_MTASE"/>
    <property type="match status" value="1"/>
</dbReference>
<evidence type="ECO:0000259" key="3">
    <source>
        <dbReference type="Pfam" id="PF05175"/>
    </source>
</evidence>
<dbReference type="CDD" id="cd02440">
    <property type="entry name" value="AdoMet_MTases"/>
    <property type="match status" value="1"/>
</dbReference>
<keyword evidence="1 4" id="KW-0808">Transferase</keyword>
<evidence type="ECO:0000256" key="2">
    <source>
        <dbReference type="ARBA" id="ARBA00022691"/>
    </source>
</evidence>
<organism evidence="4 5">
    <name type="scientific">Oceanicella actignis</name>
    <dbReference type="NCBI Taxonomy" id="1189325"/>
    <lineage>
        <taxon>Bacteria</taxon>
        <taxon>Pseudomonadati</taxon>
        <taxon>Pseudomonadota</taxon>
        <taxon>Alphaproteobacteria</taxon>
        <taxon>Rhodobacterales</taxon>
        <taxon>Paracoccaceae</taxon>
        <taxon>Oceanicella</taxon>
    </lineage>
</organism>
<dbReference type="SUPFAM" id="SSF53335">
    <property type="entry name" value="S-adenosyl-L-methionine-dependent methyltransferases"/>
    <property type="match status" value="1"/>
</dbReference>